<comment type="caution">
    <text evidence="8">The sequence shown here is derived from an EMBL/GenBank/DDBJ whole genome shotgun (WGS) entry which is preliminary data.</text>
</comment>
<dbReference type="EMBL" id="BMEY01000004">
    <property type="protein sequence ID" value="GGA68290.1"/>
    <property type="molecule type" value="Genomic_DNA"/>
</dbReference>
<dbReference type="HAMAP" id="MF_00109">
    <property type="entry name" value="Shikimate_kinase"/>
    <property type="match status" value="1"/>
</dbReference>
<evidence type="ECO:0000313" key="9">
    <source>
        <dbReference type="Proteomes" id="UP000613512"/>
    </source>
</evidence>
<dbReference type="Pfam" id="PF01202">
    <property type="entry name" value="SKI"/>
    <property type="match status" value="1"/>
</dbReference>
<dbReference type="Proteomes" id="UP000613512">
    <property type="component" value="Unassembled WGS sequence"/>
</dbReference>
<dbReference type="EC" id="2.7.1.71" evidence="7"/>
<keyword evidence="7" id="KW-0460">Magnesium</keyword>
<gene>
    <name evidence="7 8" type="primary">aroK</name>
    <name evidence="8" type="ORF">GCM10008025_10320</name>
</gene>
<dbReference type="InterPro" id="IPR000623">
    <property type="entry name" value="Shikimate_kinase/TSH1"/>
</dbReference>
<comment type="subunit">
    <text evidence="7">Monomer.</text>
</comment>
<feature type="binding site" evidence="7">
    <location>
        <position position="131"/>
    </location>
    <ligand>
        <name>substrate</name>
    </ligand>
</feature>
<organism evidence="8 9">
    <name type="scientific">Ornithinibacillus halotolerans</name>
    <dbReference type="NCBI Taxonomy" id="1274357"/>
    <lineage>
        <taxon>Bacteria</taxon>
        <taxon>Bacillati</taxon>
        <taxon>Bacillota</taxon>
        <taxon>Bacilli</taxon>
        <taxon>Bacillales</taxon>
        <taxon>Bacillaceae</taxon>
        <taxon>Ornithinibacillus</taxon>
    </lineage>
</organism>
<sequence length="171" mass="19685">MKKLYLIGFMGCGKTSTSHYLSKKTGLTHVDIDELVEKNQQKKIKSIFQEDGEAVFRQYESETLMAINDAVIVSTGGGIVERVENIQFMKETGVLIYLKTSLEIIKQRITNDGTRPLWNNSKDINSLYEKRTRLYEMNADYIIDCDDMTIEEVGLRILELSTYKAVLKREE</sequence>
<dbReference type="GO" id="GO:0009073">
    <property type="term" value="P:aromatic amino acid family biosynthetic process"/>
    <property type="evidence" value="ECO:0007669"/>
    <property type="project" value="UniProtKB-KW"/>
</dbReference>
<evidence type="ECO:0000256" key="3">
    <source>
        <dbReference type="ARBA" id="ARBA00022741"/>
    </source>
</evidence>
<dbReference type="CDD" id="cd00464">
    <property type="entry name" value="SK"/>
    <property type="match status" value="1"/>
</dbReference>
<dbReference type="InterPro" id="IPR027417">
    <property type="entry name" value="P-loop_NTPase"/>
</dbReference>
<feature type="binding site" evidence="7">
    <location>
        <position position="115"/>
    </location>
    <ligand>
        <name>ATP</name>
        <dbReference type="ChEBI" id="CHEBI:30616"/>
    </ligand>
</feature>
<feature type="binding site" evidence="7">
    <location>
        <position position="77"/>
    </location>
    <ligand>
        <name>substrate</name>
    </ligand>
</feature>
<evidence type="ECO:0000256" key="1">
    <source>
        <dbReference type="ARBA" id="ARBA00022605"/>
    </source>
</evidence>
<dbReference type="GO" id="GO:0005829">
    <property type="term" value="C:cytosol"/>
    <property type="evidence" value="ECO:0007669"/>
    <property type="project" value="TreeGrafter"/>
</dbReference>
<name>A0A916RT14_9BACI</name>
<keyword evidence="3 7" id="KW-0547">Nucleotide-binding</keyword>
<keyword evidence="9" id="KW-1185">Reference proteome</keyword>
<comment type="catalytic activity">
    <reaction evidence="7">
        <text>shikimate + ATP = 3-phosphoshikimate + ADP + H(+)</text>
        <dbReference type="Rhea" id="RHEA:13121"/>
        <dbReference type="ChEBI" id="CHEBI:15378"/>
        <dbReference type="ChEBI" id="CHEBI:30616"/>
        <dbReference type="ChEBI" id="CHEBI:36208"/>
        <dbReference type="ChEBI" id="CHEBI:145989"/>
        <dbReference type="ChEBI" id="CHEBI:456216"/>
        <dbReference type="EC" id="2.7.1.71"/>
    </reaction>
</comment>
<comment type="cofactor">
    <cofactor evidence="7">
        <name>Mg(2+)</name>
        <dbReference type="ChEBI" id="CHEBI:18420"/>
    </cofactor>
    <text evidence="7">Binds 1 Mg(2+) ion per subunit.</text>
</comment>
<feature type="binding site" evidence="7">
    <location>
        <position position="57"/>
    </location>
    <ligand>
        <name>substrate</name>
    </ligand>
</feature>
<dbReference type="PANTHER" id="PTHR21087:SF16">
    <property type="entry name" value="SHIKIMATE KINASE 1, CHLOROPLASTIC"/>
    <property type="match status" value="1"/>
</dbReference>
<dbReference type="RefSeq" id="WP_188383626.1">
    <property type="nucleotide sequence ID" value="NZ_BMEY01000004.1"/>
</dbReference>
<feature type="binding site" evidence="7">
    <location>
        <position position="15"/>
    </location>
    <ligand>
        <name>Mg(2+)</name>
        <dbReference type="ChEBI" id="CHEBI:18420"/>
    </ligand>
</feature>
<evidence type="ECO:0000256" key="6">
    <source>
        <dbReference type="ARBA" id="ARBA00023141"/>
    </source>
</evidence>
<comment type="subcellular location">
    <subcellularLocation>
        <location evidence="7">Cytoplasm</location>
    </subcellularLocation>
</comment>
<keyword evidence="7" id="KW-0479">Metal-binding</keyword>
<dbReference type="GO" id="GO:0004765">
    <property type="term" value="F:shikimate kinase activity"/>
    <property type="evidence" value="ECO:0007669"/>
    <property type="project" value="UniProtKB-UniRule"/>
</dbReference>
<keyword evidence="2 7" id="KW-0808">Transferase</keyword>
<evidence type="ECO:0000313" key="8">
    <source>
        <dbReference type="EMBL" id="GGA68290.1"/>
    </source>
</evidence>
<proteinExistence type="inferred from homology"/>
<feature type="binding site" evidence="7">
    <location>
        <begin position="11"/>
        <end position="16"/>
    </location>
    <ligand>
        <name>ATP</name>
        <dbReference type="ChEBI" id="CHEBI:30616"/>
    </ligand>
</feature>
<keyword evidence="6 7" id="KW-0057">Aromatic amino acid biosynthesis</keyword>
<evidence type="ECO:0000256" key="2">
    <source>
        <dbReference type="ARBA" id="ARBA00022679"/>
    </source>
</evidence>
<comment type="similarity">
    <text evidence="7">Belongs to the shikimate kinase family.</text>
</comment>
<comment type="pathway">
    <text evidence="7">Metabolic intermediate biosynthesis; chorismate biosynthesis; chorismate from D-erythrose 4-phosphate and phosphoenolpyruvate: step 5/7.</text>
</comment>
<accession>A0A916RT14</accession>
<dbReference type="GO" id="GO:0008652">
    <property type="term" value="P:amino acid biosynthetic process"/>
    <property type="evidence" value="ECO:0007669"/>
    <property type="project" value="UniProtKB-KW"/>
</dbReference>
<dbReference type="GO" id="GO:0005524">
    <property type="term" value="F:ATP binding"/>
    <property type="evidence" value="ECO:0007669"/>
    <property type="project" value="UniProtKB-UniRule"/>
</dbReference>
<comment type="function">
    <text evidence="7">Catalyzes the specific phosphorylation of the 3-hydroxyl group of shikimic acid using ATP as a cosubstrate.</text>
</comment>
<protein>
    <recommendedName>
        <fullName evidence="7">Shikimate kinase</fullName>
        <shortName evidence="7">SK</shortName>
        <ecNumber evidence="7">2.7.1.71</ecNumber>
    </recommendedName>
</protein>
<reference evidence="8" key="1">
    <citation type="journal article" date="2014" name="Int. J. Syst. Evol. Microbiol.">
        <title>Complete genome sequence of Corynebacterium casei LMG S-19264T (=DSM 44701T), isolated from a smear-ripened cheese.</title>
        <authorList>
            <consortium name="US DOE Joint Genome Institute (JGI-PGF)"/>
            <person name="Walter F."/>
            <person name="Albersmeier A."/>
            <person name="Kalinowski J."/>
            <person name="Ruckert C."/>
        </authorList>
    </citation>
    <scope>NUCLEOTIDE SEQUENCE</scope>
    <source>
        <strain evidence="8">CGMCC 1.12408</strain>
    </source>
</reference>
<keyword evidence="4 7" id="KW-0418">Kinase</keyword>
<keyword evidence="7" id="KW-0963">Cytoplasm</keyword>
<evidence type="ECO:0000256" key="7">
    <source>
        <dbReference type="HAMAP-Rule" id="MF_00109"/>
    </source>
</evidence>
<dbReference type="InterPro" id="IPR031322">
    <property type="entry name" value="Shikimate/glucono_kinase"/>
</dbReference>
<dbReference type="GO" id="GO:0000287">
    <property type="term" value="F:magnesium ion binding"/>
    <property type="evidence" value="ECO:0007669"/>
    <property type="project" value="UniProtKB-UniRule"/>
</dbReference>
<keyword evidence="1 7" id="KW-0028">Amino-acid biosynthesis</keyword>
<feature type="binding site" evidence="7">
    <location>
        <position position="33"/>
    </location>
    <ligand>
        <name>substrate</name>
    </ligand>
</feature>
<comment type="caution">
    <text evidence="7">Lacks conserved residue(s) required for the propagation of feature annotation.</text>
</comment>
<dbReference type="SUPFAM" id="SSF52540">
    <property type="entry name" value="P-loop containing nucleoside triphosphate hydrolases"/>
    <property type="match status" value="1"/>
</dbReference>
<dbReference type="AlphaFoldDB" id="A0A916RT14"/>
<dbReference type="PRINTS" id="PR01100">
    <property type="entry name" value="SHIKIMTKNASE"/>
</dbReference>
<evidence type="ECO:0000256" key="4">
    <source>
        <dbReference type="ARBA" id="ARBA00022777"/>
    </source>
</evidence>
<dbReference type="PANTHER" id="PTHR21087">
    <property type="entry name" value="SHIKIMATE KINASE"/>
    <property type="match status" value="1"/>
</dbReference>
<evidence type="ECO:0000256" key="5">
    <source>
        <dbReference type="ARBA" id="ARBA00022840"/>
    </source>
</evidence>
<dbReference type="Gene3D" id="3.40.50.300">
    <property type="entry name" value="P-loop containing nucleotide triphosphate hydrolases"/>
    <property type="match status" value="1"/>
</dbReference>
<dbReference type="GO" id="GO:0009423">
    <property type="term" value="P:chorismate biosynthetic process"/>
    <property type="evidence" value="ECO:0007669"/>
    <property type="project" value="UniProtKB-UniRule"/>
</dbReference>
<reference evidence="8" key="2">
    <citation type="submission" date="2020-09" db="EMBL/GenBank/DDBJ databases">
        <authorList>
            <person name="Sun Q."/>
            <person name="Zhou Y."/>
        </authorList>
    </citation>
    <scope>NUCLEOTIDE SEQUENCE</scope>
    <source>
        <strain evidence="8">CGMCC 1.12408</strain>
    </source>
</reference>
<keyword evidence="5 7" id="KW-0067">ATP-binding</keyword>